<gene>
    <name evidence="1" type="ORF">LCGC14_2552280</name>
</gene>
<dbReference type="EMBL" id="LAZR01041918">
    <property type="protein sequence ID" value="KKL10790.1"/>
    <property type="molecule type" value="Genomic_DNA"/>
</dbReference>
<evidence type="ECO:0000313" key="1">
    <source>
        <dbReference type="EMBL" id="KKL10790.1"/>
    </source>
</evidence>
<dbReference type="AlphaFoldDB" id="A0A0F9AN50"/>
<name>A0A0F9AN50_9ZZZZ</name>
<protein>
    <submittedName>
        <fullName evidence="1">Uncharacterized protein</fullName>
    </submittedName>
</protein>
<sequence>MKYADFEVLPYGFKYGAAEVVRIASDGKKGWVVIGLDTPKTHVQLYVTKTGKVRISVEGKEVSLSD</sequence>
<comment type="caution">
    <text evidence="1">The sequence shown here is derived from an EMBL/GenBank/DDBJ whole genome shotgun (WGS) entry which is preliminary data.</text>
</comment>
<accession>A0A0F9AN50</accession>
<proteinExistence type="predicted"/>
<reference evidence="1" key="1">
    <citation type="journal article" date="2015" name="Nature">
        <title>Complex archaea that bridge the gap between prokaryotes and eukaryotes.</title>
        <authorList>
            <person name="Spang A."/>
            <person name="Saw J.H."/>
            <person name="Jorgensen S.L."/>
            <person name="Zaremba-Niedzwiedzka K."/>
            <person name="Martijn J."/>
            <person name="Lind A.E."/>
            <person name="van Eijk R."/>
            <person name="Schleper C."/>
            <person name="Guy L."/>
            <person name="Ettema T.J."/>
        </authorList>
    </citation>
    <scope>NUCLEOTIDE SEQUENCE</scope>
</reference>
<organism evidence="1">
    <name type="scientific">marine sediment metagenome</name>
    <dbReference type="NCBI Taxonomy" id="412755"/>
    <lineage>
        <taxon>unclassified sequences</taxon>
        <taxon>metagenomes</taxon>
        <taxon>ecological metagenomes</taxon>
    </lineage>
</organism>